<reference evidence="2" key="2">
    <citation type="submission" date="2021-03" db="UniProtKB">
        <authorList>
            <consortium name="EnsemblPlants"/>
        </authorList>
    </citation>
    <scope>IDENTIFICATION</scope>
</reference>
<keyword evidence="1" id="KW-0472">Membrane</keyword>
<organism evidence="2 3">
    <name type="scientific">Chenopodium quinoa</name>
    <name type="common">Quinoa</name>
    <dbReference type="NCBI Taxonomy" id="63459"/>
    <lineage>
        <taxon>Eukaryota</taxon>
        <taxon>Viridiplantae</taxon>
        <taxon>Streptophyta</taxon>
        <taxon>Embryophyta</taxon>
        <taxon>Tracheophyta</taxon>
        <taxon>Spermatophyta</taxon>
        <taxon>Magnoliopsida</taxon>
        <taxon>eudicotyledons</taxon>
        <taxon>Gunneridae</taxon>
        <taxon>Pentapetalae</taxon>
        <taxon>Caryophyllales</taxon>
        <taxon>Chenopodiaceae</taxon>
        <taxon>Chenopodioideae</taxon>
        <taxon>Atripliceae</taxon>
        <taxon>Chenopodium</taxon>
    </lineage>
</organism>
<keyword evidence="1" id="KW-0812">Transmembrane</keyword>
<dbReference type="Gramene" id="AUR62030654-RA">
    <property type="protein sequence ID" value="AUR62030654-RA:cds"/>
    <property type="gene ID" value="AUR62030654"/>
</dbReference>
<name>A0A803MJS1_CHEQI</name>
<dbReference type="AlphaFoldDB" id="A0A803MJS1"/>
<keyword evidence="3" id="KW-1185">Reference proteome</keyword>
<evidence type="ECO:0000256" key="1">
    <source>
        <dbReference type="SAM" id="Phobius"/>
    </source>
</evidence>
<dbReference type="Pfam" id="PF03140">
    <property type="entry name" value="DUF247"/>
    <property type="match status" value="1"/>
</dbReference>
<reference evidence="2" key="1">
    <citation type="journal article" date="2017" name="Nature">
        <title>The genome of Chenopodium quinoa.</title>
        <authorList>
            <person name="Jarvis D.E."/>
            <person name="Ho Y.S."/>
            <person name="Lightfoot D.J."/>
            <person name="Schmoeckel S.M."/>
            <person name="Li B."/>
            <person name="Borm T.J.A."/>
            <person name="Ohyanagi H."/>
            <person name="Mineta K."/>
            <person name="Michell C.T."/>
            <person name="Saber N."/>
            <person name="Kharbatia N.M."/>
            <person name="Rupper R.R."/>
            <person name="Sharp A.R."/>
            <person name="Dally N."/>
            <person name="Boughton B.A."/>
            <person name="Woo Y.H."/>
            <person name="Gao G."/>
            <person name="Schijlen E.G.W.M."/>
            <person name="Guo X."/>
            <person name="Momin A.A."/>
            <person name="Negrao S."/>
            <person name="Al-Babili S."/>
            <person name="Gehring C."/>
            <person name="Roessner U."/>
            <person name="Jung C."/>
            <person name="Murphy K."/>
            <person name="Arold S.T."/>
            <person name="Gojobori T."/>
            <person name="van der Linden C.G."/>
            <person name="van Loo E.N."/>
            <person name="Jellen E.N."/>
            <person name="Maughan P.J."/>
            <person name="Tester M."/>
        </authorList>
    </citation>
    <scope>NUCLEOTIDE SEQUENCE [LARGE SCALE GENOMIC DNA]</scope>
    <source>
        <strain evidence="2">cv. PI 614886</strain>
    </source>
</reference>
<dbReference type="InterPro" id="IPR004158">
    <property type="entry name" value="DUF247_pln"/>
</dbReference>
<dbReference type="PANTHER" id="PTHR31170:SF25">
    <property type="entry name" value="BNAA09G04570D PROTEIN"/>
    <property type="match status" value="1"/>
</dbReference>
<keyword evidence="1" id="KW-1133">Transmembrane helix</keyword>
<dbReference type="Proteomes" id="UP000596660">
    <property type="component" value="Unplaced"/>
</dbReference>
<dbReference type="PANTHER" id="PTHR31170">
    <property type="entry name" value="BNAC04G53230D PROTEIN"/>
    <property type="match status" value="1"/>
</dbReference>
<sequence>MNVEHLVDFLRIYYLPSKLREVGQNYNTTEHIKYPMTAKELKAAGVTFVAIDGDKQLDITYSKGKLKIPKLFIQDITEAIFRNIIFFEQSHYHLDSYFIDYMIFFDDLIDSPEDVQILVKSNIIEHWLGTDEQVATVINSIVKHISIYSRNFYYNEVCHKLIAFASKKRNKWKAILRRNYFNHPWSITSVIYLVILLILTVLQVYTGFM</sequence>
<evidence type="ECO:0000313" key="3">
    <source>
        <dbReference type="Proteomes" id="UP000596660"/>
    </source>
</evidence>
<protein>
    <submittedName>
        <fullName evidence="2">Uncharacterized protein</fullName>
    </submittedName>
</protein>
<feature type="transmembrane region" description="Helical" evidence="1">
    <location>
        <begin position="185"/>
        <end position="205"/>
    </location>
</feature>
<dbReference type="EnsemblPlants" id="AUR62030654-RA">
    <property type="protein sequence ID" value="AUR62030654-RA:cds"/>
    <property type="gene ID" value="AUR62030654"/>
</dbReference>
<accession>A0A803MJS1</accession>
<dbReference type="OMA" id="WWIPSAR"/>
<proteinExistence type="predicted"/>
<evidence type="ECO:0000313" key="2">
    <source>
        <dbReference type="EnsemblPlants" id="AUR62030654-RA:cds"/>
    </source>
</evidence>